<comment type="similarity">
    <text evidence="1 4">Belongs to the glycerate kinase type-1 family.</text>
</comment>
<dbReference type="Pfam" id="PF02595">
    <property type="entry name" value="Gly_kinase"/>
    <property type="match status" value="2"/>
</dbReference>
<dbReference type="InterPro" id="IPR036129">
    <property type="entry name" value="Glycerate_kinase_sf"/>
</dbReference>
<dbReference type="Gene3D" id="3.40.50.10350">
    <property type="entry name" value="Glycerate kinase, domain 1"/>
    <property type="match status" value="2"/>
</dbReference>
<dbReference type="PANTHER" id="PTHR21599">
    <property type="entry name" value="GLYCERATE KINASE"/>
    <property type="match status" value="1"/>
</dbReference>
<gene>
    <name evidence="5" type="ORF">GH723_15890</name>
</gene>
<evidence type="ECO:0000256" key="4">
    <source>
        <dbReference type="PIRNR" id="PIRNR006078"/>
    </source>
</evidence>
<dbReference type="KEGG" id="atq:GH723_15890"/>
<dbReference type="GO" id="GO:0008887">
    <property type="term" value="F:glycerate kinase activity"/>
    <property type="evidence" value="ECO:0007669"/>
    <property type="project" value="UniProtKB-UniRule"/>
</dbReference>
<accession>A0A5Q2RKV5</accession>
<dbReference type="Proteomes" id="UP000334019">
    <property type="component" value="Chromosome"/>
</dbReference>
<dbReference type="InterPro" id="IPR018197">
    <property type="entry name" value="Glycerate_kinase_RE-like"/>
</dbReference>
<evidence type="ECO:0000313" key="5">
    <source>
        <dbReference type="EMBL" id="QGG96463.1"/>
    </source>
</evidence>
<dbReference type="InterPro" id="IPR018193">
    <property type="entry name" value="Glyc_kinase_flavodox-like_fold"/>
</dbReference>
<dbReference type="PIRSF" id="PIRSF006078">
    <property type="entry name" value="GlxK"/>
    <property type="match status" value="1"/>
</dbReference>
<dbReference type="RefSeq" id="WP_153760567.1">
    <property type="nucleotide sequence ID" value="NZ_CP045851.1"/>
</dbReference>
<dbReference type="AlphaFoldDB" id="A0A5Q2RKV5"/>
<keyword evidence="3 4" id="KW-0418">Kinase</keyword>
<evidence type="ECO:0000256" key="3">
    <source>
        <dbReference type="ARBA" id="ARBA00022777"/>
    </source>
</evidence>
<keyword evidence="6" id="KW-1185">Reference proteome</keyword>
<proteinExistence type="inferred from homology"/>
<protein>
    <submittedName>
        <fullName evidence="5">Glycerate kinase</fullName>
    </submittedName>
</protein>
<evidence type="ECO:0000256" key="1">
    <source>
        <dbReference type="ARBA" id="ARBA00006284"/>
    </source>
</evidence>
<dbReference type="Gene3D" id="3.90.1510.10">
    <property type="entry name" value="Glycerate kinase, domain 2"/>
    <property type="match status" value="2"/>
</dbReference>
<name>A0A5Q2RKV5_9ACTN</name>
<dbReference type="PANTHER" id="PTHR21599:SF0">
    <property type="entry name" value="GLYCERATE KINASE"/>
    <property type="match status" value="1"/>
</dbReference>
<evidence type="ECO:0000256" key="2">
    <source>
        <dbReference type="ARBA" id="ARBA00022679"/>
    </source>
</evidence>
<evidence type="ECO:0000313" key="6">
    <source>
        <dbReference type="Proteomes" id="UP000334019"/>
    </source>
</evidence>
<organism evidence="5 6">
    <name type="scientific">Actinomarinicola tropica</name>
    <dbReference type="NCBI Taxonomy" id="2789776"/>
    <lineage>
        <taxon>Bacteria</taxon>
        <taxon>Bacillati</taxon>
        <taxon>Actinomycetota</taxon>
        <taxon>Acidimicrobiia</taxon>
        <taxon>Acidimicrobiales</taxon>
        <taxon>Iamiaceae</taxon>
        <taxon>Actinomarinicola</taxon>
    </lineage>
</organism>
<dbReference type="SUPFAM" id="SSF110738">
    <property type="entry name" value="Glycerate kinase I"/>
    <property type="match status" value="1"/>
</dbReference>
<dbReference type="GO" id="GO:0031388">
    <property type="term" value="P:organic acid phosphorylation"/>
    <property type="evidence" value="ECO:0007669"/>
    <property type="project" value="UniProtKB-UniRule"/>
</dbReference>
<keyword evidence="2 4" id="KW-0808">Transferase</keyword>
<dbReference type="EMBL" id="CP045851">
    <property type="protein sequence ID" value="QGG96463.1"/>
    <property type="molecule type" value="Genomic_DNA"/>
</dbReference>
<sequence>MRVVAAPDKFKGTASAAEVARAVADGARAAGWRCTEVPLADGGEGTLEVLGGANRTTLVSGPLGDPVRAGWRLVRGRAVIEMAAASGLDLVGGPDGNDPVTASTTGTGELIAAALDAGASHILVTLGGSATTDGGLGALRALSPFARMRGVELVVACDVTTRFLDAAEVFAPQKGASPAQVELLRRRLERLAQVYLDEHGVDVTVLDGGGAAGGLAGGLAAIGAQLTSGFDAVADHVGLDELIEDADLVVTGEGFVDAQSFDGKVVGGVAEMSASLGVPVLAVAGEVYDGVEDRLSTVSLVERCGRERALAEPLACITELVAAHLAQAAGR</sequence>
<reference evidence="5 6" key="1">
    <citation type="submission" date="2019-11" db="EMBL/GenBank/DDBJ databases">
        <authorList>
            <person name="He Y."/>
        </authorList>
    </citation>
    <scope>NUCLEOTIDE SEQUENCE [LARGE SCALE GENOMIC DNA]</scope>
    <source>
        <strain evidence="5 6">SCSIO 58843</strain>
    </source>
</reference>
<dbReference type="InterPro" id="IPR004381">
    <property type="entry name" value="Glycerate_kinase"/>
</dbReference>